<dbReference type="PANTHER" id="PTHR20959">
    <property type="entry name" value="TRANSPORT AND GOLGI ORGANIZATION PROTEIN 6 FAMILY MEMBER"/>
    <property type="match status" value="1"/>
</dbReference>
<feature type="region of interest" description="Disordered" evidence="2">
    <location>
        <begin position="95"/>
        <end position="117"/>
    </location>
</feature>
<dbReference type="SUPFAM" id="SSF48371">
    <property type="entry name" value="ARM repeat"/>
    <property type="match status" value="1"/>
</dbReference>
<organism evidence="4 5">
    <name type="scientific">Thalassiosira pseudonana</name>
    <name type="common">Marine diatom</name>
    <name type="synonym">Cyclotella nana</name>
    <dbReference type="NCBI Taxonomy" id="35128"/>
    <lineage>
        <taxon>Eukaryota</taxon>
        <taxon>Sar</taxon>
        <taxon>Stramenopiles</taxon>
        <taxon>Ochrophyta</taxon>
        <taxon>Bacillariophyta</taxon>
        <taxon>Coscinodiscophyceae</taxon>
        <taxon>Thalassiosirophycidae</taxon>
        <taxon>Thalassiosirales</taxon>
        <taxon>Thalassiosiraceae</taxon>
        <taxon>Thalassiosira</taxon>
    </lineage>
</organism>
<dbReference type="PANTHER" id="PTHR20959:SF1">
    <property type="entry name" value="TRANSPORT AND GOLGI ORGANIZATION PROTEIN 6 HOMOLOG"/>
    <property type="match status" value="1"/>
</dbReference>
<evidence type="ECO:0000313" key="4">
    <source>
        <dbReference type="EMBL" id="EED88648.1"/>
    </source>
</evidence>
<dbReference type="KEGG" id="tps:THAPSDRAFT_25065"/>
<evidence type="ECO:0000256" key="2">
    <source>
        <dbReference type="SAM" id="MobiDB-lite"/>
    </source>
</evidence>
<sequence length="1446" mass="156948">MSNNNNNNNTKQTEERAAQVLSVIRCFVDALRSAPCLQLQTKQRVTSAAAKAVAANEPTDGDAAKGGHDSVDTDESKGSLMAHLESASVLHQVRQLNQPQPSHTSTDAPSVTSTSNNDLSHLLQQNEAVDDRLQILHQIIFPLLKNLQECYLILDNLPPSESTTPESATPQDVNEETATTNQRKKNRAKKPPLPVGMLSLNDYTNVACLLEFTISTSLLPMLEYAFVLLSPSASPASQQREIDNHTTLTTQKRSQGLPKSLSGRISKTALVWGTQVAAVNHDGLIEALSKLSGEMRQLKQNDAMRLYHTIKRYNELSLLATTVGNVILLDRFRPMLLPRHLADVILTLLLGERLKWQLGNLTKRVGSMSEGSDDTLTTMMEKEKSVERENSGMLCSLEKALLFTPLRFPSPLITHATTTASWSEIALRPIDHREAALAYRTLLGGGAAMMCITANANTVASQSQSAPLIPPWLRMRLGQCLTKLAQEDLTSVVDVFVAYAHGPGGTNEGIGSVDDVMTGAAARLARALCARPSSNDAALEVFQKRLCRQFVDFLVAEGETCMNEMKKSNHCGLGEKSRSSAAMSLTLWATIGQLPLEVLQELFFRELASGLVPTSAKDDTQRLTALQSISAIWACFSTVPSSLDPSTTNKVHDMLLSPSLLSFYRSKLSVDGLTVLGQTLRLAASFHSGAEKLESKMVVELSADEQSQKEIQQLTEMTLFQMVYILLKGREQCYSVAFELVKAINTNSWDMAGCGIELSDNSASSRVYTHSSTKDDFAEVASLRGVECRAKVLVDEVIVPLSKMAVDVLGEKEASGTDSKEHLLPSALFQLVLMLHFSSTSMAADNRNSYEKFESMMNVTGLVPYLKNHKEGERMTSTVLLGLVCEKCSPVAILLGGEAGSGVLTLLGLIVGCAASHLEGTSTDMDDTQELLSTTSIVLSLLVALLELGAEKRSNQDESQLQAMIPSLRTLSSSDTHDGFLSSRNGNPDSSQLFVLVSELAEMASHAMVLIVARHNTDETEPTTDSTVAIMNSRTEDIMETLSIAEHDLQSSQPPFRAKGVVSLRHIARSLVDAGATTPSDEVIITEIHSSTPDRSTTKVDVALVARSLARICLIALSDSESYVYLASIQTLVAIGDVCPSEIIPLIGILVAKGTAEFQVSKPDVGVSSVVLSLSSEQRIKAAEALIFMIRRRGDGVYLYGRSLLDAMVFGSQRGSYDNQDIFTKLSVSGMIQSQTHSYFVGRDANETTDNEGDNAEERKTRLNTGGPIFDNEEDALLRAASISVLCELISVIDPTVISSYCHILVGFATDALQLDSSRPIRRAAACLARVLYACVDKEVSGERQVDTSSAISVAIVSADEERLYYALLRCVTADDVDTLNSSAVKDKTRLVDTATQSRCQEAIDIRNDLESLCVFDAAKAIAQSMKIEKADPVVQAVRRALHDTP</sequence>
<dbReference type="InterPro" id="IPR016024">
    <property type="entry name" value="ARM-type_fold"/>
</dbReference>
<reference evidence="4 5" key="1">
    <citation type="journal article" date="2004" name="Science">
        <title>The genome of the diatom Thalassiosira pseudonana: ecology, evolution, and metabolism.</title>
        <authorList>
            <person name="Armbrust E.V."/>
            <person name="Berges J.A."/>
            <person name="Bowler C."/>
            <person name="Green B.R."/>
            <person name="Martinez D."/>
            <person name="Putnam N.H."/>
            <person name="Zhou S."/>
            <person name="Allen A.E."/>
            <person name="Apt K.E."/>
            <person name="Bechner M."/>
            <person name="Brzezinski M.A."/>
            <person name="Chaal B.K."/>
            <person name="Chiovitti A."/>
            <person name="Davis A.K."/>
            <person name="Demarest M.S."/>
            <person name="Detter J.C."/>
            <person name="Glavina T."/>
            <person name="Goodstein D."/>
            <person name="Hadi M.Z."/>
            <person name="Hellsten U."/>
            <person name="Hildebrand M."/>
            <person name="Jenkins B.D."/>
            <person name="Jurka J."/>
            <person name="Kapitonov V.V."/>
            <person name="Kroger N."/>
            <person name="Lau W.W."/>
            <person name="Lane T.W."/>
            <person name="Larimer F.W."/>
            <person name="Lippmeier J.C."/>
            <person name="Lucas S."/>
            <person name="Medina M."/>
            <person name="Montsant A."/>
            <person name="Obornik M."/>
            <person name="Parker M.S."/>
            <person name="Palenik B."/>
            <person name="Pazour G.J."/>
            <person name="Richardson P.M."/>
            <person name="Rynearson T.A."/>
            <person name="Saito M.A."/>
            <person name="Schwartz D.C."/>
            <person name="Thamatrakoln K."/>
            <person name="Valentin K."/>
            <person name="Vardi A."/>
            <person name="Wilkerson F.P."/>
            <person name="Rokhsar D.S."/>
        </authorList>
    </citation>
    <scope>NUCLEOTIDE SEQUENCE [LARGE SCALE GENOMIC DNA]</scope>
    <source>
        <strain evidence="4 5">CCMP1335</strain>
    </source>
</reference>
<evidence type="ECO:0000256" key="1">
    <source>
        <dbReference type="ARBA" id="ARBA00005724"/>
    </source>
</evidence>
<dbReference type="GeneID" id="7443971"/>
<protein>
    <recommendedName>
        <fullName evidence="3">RNA polymerase II assembly factor Rtp1 C-terminal domain-containing protein</fullName>
    </recommendedName>
</protein>
<dbReference type="InParanoid" id="B8CDN7"/>
<evidence type="ECO:0000259" key="3">
    <source>
        <dbReference type="Pfam" id="PF10363"/>
    </source>
</evidence>
<evidence type="ECO:0000313" key="5">
    <source>
        <dbReference type="Proteomes" id="UP000001449"/>
    </source>
</evidence>
<dbReference type="PaxDb" id="35128-Thaps25065"/>
<comment type="similarity">
    <text evidence="1">Belongs to the Tango6 family.</text>
</comment>
<dbReference type="GO" id="GO:0009306">
    <property type="term" value="P:protein secretion"/>
    <property type="evidence" value="ECO:0000318"/>
    <property type="project" value="GO_Central"/>
</dbReference>
<dbReference type="Proteomes" id="UP000001449">
    <property type="component" value="Chromosome 15"/>
</dbReference>
<dbReference type="InterPro" id="IPR019451">
    <property type="entry name" value="Rtp1_C1"/>
</dbReference>
<feature type="region of interest" description="Disordered" evidence="2">
    <location>
        <begin position="161"/>
        <end position="192"/>
    </location>
</feature>
<feature type="region of interest" description="Disordered" evidence="2">
    <location>
        <begin position="52"/>
        <end position="77"/>
    </location>
</feature>
<feature type="domain" description="RNA polymerase II assembly factor Rtp1 C-terminal" evidence="3">
    <location>
        <begin position="1045"/>
        <end position="1195"/>
    </location>
</feature>
<dbReference type="eggNOG" id="ENOG502SKV0">
    <property type="taxonomic scope" value="Eukaryota"/>
</dbReference>
<dbReference type="Pfam" id="PF10363">
    <property type="entry name" value="RTP1_C1"/>
    <property type="match status" value="1"/>
</dbReference>
<gene>
    <name evidence="4" type="ORF">THAPSDRAFT_25065</name>
</gene>
<feature type="compositionally biased region" description="Polar residues" evidence="2">
    <location>
        <begin position="161"/>
        <end position="181"/>
    </location>
</feature>
<dbReference type="InterPro" id="IPR039600">
    <property type="entry name" value="TANGO6/Rtp1"/>
</dbReference>
<keyword evidence="5" id="KW-1185">Reference proteome</keyword>
<name>B8CDN7_THAPS</name>
<feature type="compositionally biased region" description="Basic and acidic residues" evidence="2">
    <location>
        <begin position="62"/>
        <end position="77"/>
    </location>
</feature>
<dbReference type="HOGENOM" id="CLU_262428_0_0_1"/>
<accession>B8CDN7</accession>
<reference evidence="4 5" key="2">
    <citation type="journal article" date="2008" name="Nature">
        <title>The Phaeodactylum genome reveals the evolutionary history of diatom genomes.</title>
        <authorList>
            <person name="Bowler C."/>
            <person name="Allen A.E."/>
            <person name="Badger J.H."/>
            <person name="Grimwood J."/>
            <person name="Jabbari K."/>
            <person name="Kuo A."/>
            <person name="Maheswari U."/>
            <person name="Martens C."/>
            <person name="Maumus F."/>
            <person name="Otillar R.P."/>
            <person name="Rayko E."/>
            <person name="Salamov A."/>
            <person name="Vandepoele K."/>
            <person name="Beszteri B."/>
            <person name="Gruber A."/>
            <person name="Heijde M."/>
            <person name="Katinka M."/>
            <person name="Mock T."/>
            <person name="Valentin K."/>
            <person name="Verret F."/>
            <person name="Berges J.A."/>
            <person name="Brownlee C."/>
            <person name="Cadoret J.P."/>
            <person name="Chiovitti A."/>
            <person name="Choi C.J."/>
            <person name="Coesel S."/>
            <person name="De Martino A."/>
            <person name="Detter J.C."/>
            <person name="Durkin C."/>
            <person name="Falciatore A."/>
            <person name="Fournet J."/>
            <person name="Haruta M."/>
            <person name="Huysman M.J."/>
            <person name="Jenkins B.D."/>
            <person name="Jiroutova K."/>
            <person name="Jorgensen R.E."/>
            <person name="Joubert Y."/>
            <person name="Kaplan A."/>
            <person name="Kroger N."/>
            <person name="Kroth P.G."/>
            <person name="La Roche J."/>
            <person name="Lindquist E."/>
            <person name="Lommer M."/>
            <person name="Martin-Jezequel V."/>
            <person name="Lopez P.J."/>
            <person name="Lucas S."/>
            <person name="Mangogna M."/>
            <person name="McGinnis K."/>
            <person name="Medlin L.K."/>
            <person name="Montsant A."/>
            <person name="Oudot-Le Secq M.P."/>
            <person name="Napoli C."/>
            <person name="Obornik M."/>
            <person name="Parker M.S."/>
            <person name="Petit J.L."/>
            <person name="Porcel B.M."/>
            <person name="Poulsen N."/>
            <person name="Robison M."/>
            <person name="Rychlewski L."/>
            <person name="Rynearson T.A."/>
            <person name="Schmutz J."/>
            <person name="Shapiro H."/>
            <person name="Siaut M."/>
            <person name="Stanley M."/>
            <person name="Sussman M.R."/>
            <person name="Taylor A.R."/>
            <person name="Vardi A."/>
            <person name="von Dassow P."/>
            <person name="Vyverman W."/>
            <person name="Willis A."/>
            <person name="Wyrwicz L.S."/>
            <person name="Rokhsar D.S."/>
            <person name="Weissenbach J."/>
            <person name="Armbrust E.V."/>
            <person name="Green B.R."/>
            <person name="Van de Peer Y."/>
            <person name="Grigoriev I.V."/>
        </authorList>
    </citation>
    <scope>NUCLEOTIDE SEQUENCE [LARGE SCALE GENOMIC DNA]</scope>
    <source>
        <strain evidence="4 5">CCMP1335</strain>
    </source>
</reference>
<proteinExistence type="inferred from homology"/>
<dbReference type="OMA" id="RTEDIME"/>
<dbReference type="EMBL" id="CM000650">
    <property type="protein sequence ID" value="EED88648.1"/>
    <property type="molecule type" value="Genomic_DNA"/>
</dbReference>
<dbReference type="RefSeq" id="XP_002294293.1">
    <property type="nucleotide sequence ID" value="XM_002294257.1"/>
</dbReference>